<dbReference type="InterPro" id="IPR015365">
    <property type="entry name" value="Elong-fact-P_C"/>
</dbReference>
<dbReference type="InterPro" id="IPR012340">
    <property type="entry name" value="NA-bd_OB-fold"/>
</dbReference>
<evidence type="ECO:0000259" key="11">
    <source>
        <dbReference type="SMART" id="SM01185"/>
    </source>
</evidence>
<evidence type="ECO:0000256" key="4">
    <source>
        <dbReference type="ARBA" id="ARBA00022490"/>
    </source>
</evidence>
<dbReference type="Pfam" id="PF01132">
    <property type="entry name" value="EFP"/>
    <property type="match status" value="1"/>
</dbReference>
<reference evidence="12 13" key="1">
    <citation type="journal article" date="2016" name="Nat. Commun.">
        <title>Thousands of microbial genomes shed light on interconnected biogeochemical processes in an aquifer system.</title>
        <authorList>
            <person name="Anantharaman K."/>
            <person name="Brown C.T."/>
            <person name="Hug L.A."/>
            <person name="Sharon I."/>
            <person name="Castelle C.J."/>
            <person name="Probst A.J."/>
            <person name="Thomas B.C."/>
            <person name="Singh A."/>
            <person name="Wilkins M.J."/>
            <person name="Karaoz U."/>
            <person name="Brodie E.L."/>
            <person name="Williams K.H."/>
            <person name="Hubbard S.S."/>
            <person name="Banfield J.F."/>
        </authorList>
    </citation>
    <scope>NUCLEOTIDE SEQUENCE [LARGE SCALE GENOMIC DNA]</scope>
</reference>
<dbReference type="PROSITE" id="PS01275">
    <property type="entry name" value="EFP"/>
    <property type="match status" value="1"/>
</dbReference>
<dbReference type="UniPathway" id="UPA00345"/>
<accession>A0A1F7WF68</accession>
<dbReference type="InterPro" id="IPR020599">
    <property type="entry name" value="Transl_elong_fac_P/YeiP"/>
</dbReference>
<gene>
    <name evidence="7" type="primary">efp</name>
    <name evidence="12" type="ORF">A2008_12920</name>
</gene>
<dbReference type="AlphaFoldDB" id="A0A1F7WF68"/>
<evidence type="ECO:0000256" key="5">
    <source>
        <dbReference type="ARBA" id="ARBA00022768"/>
    </source>
</evidence>
<evidence type="ECO:0000256" key="1">
    <source>
        <dbReference type="ARBA" id="ARBA00004496"/>
    </source>
</evidence>
<name>A0A1F7WF68_9BACT</name>
<evidence type="ECO:0000313" key="12">
    <source>
        <dbReference type="EMBL" id="OGM01471.1"/>
    </source>
</evidence>
<dbReference type="Gene3D" id="2.40.50.140">
    <property type="entry name" value="Nucleic acid-binding proteins"/>
    <property type="match status" value="2"/>
</dbReference>
<dbReference type="InterPro" id="IPR011768">
    <property type="entry name" value="Transl_elongation_fac_P"/>
</dbReference>
<dbReference type="SUPFAM" id="SSF50104">
    <property type="entry name" value="Translation proteins SH3-like domain"/>
    <property type="match status" value="1"/>
</dbReference>
<dbReference type="CDD" id="cd04470">
    <property type="entry name" value="S1_EF-P_repeat_1"/>
    <property type="match status" value="1"/>
</dbReference>
<keyword evidence="6 7" id="KW-0648">Protein biosynthesis</keyword>
<dbReference type="InterPro" id="IPR013185">
    <property type="entry name" value="Transl_elong_KOW-like"/>
</dbReference>
<evidence type="ECO:0000256" key="9">
    <source>
        <dbReference type="RuleBase" id="RU004389"/>
    </source>
</evidence>
<evidence type="ECO:0000256" key="2">
    <source>
        <dbReference type="ARBA" id="ARBA00004815"/>
    </source>
</evidence>
<evidence type="ECO:0000256" key="7">
    <source>
        <dbReference type="HAMAP-Rule" id="MF_00141"/>
    </source>
</evidence>
<dbReference type="PANTHER" id="PTHR30053">
    <property type="entry name" value="ELONGATION FACTOR P"/>
    <property type="match status" value="1"/>
</dbReference>
<dbReference type="GO" id="GO:0005829">
    <property type="term" value="C:cytosol"/>
    <property type="evidence" value="ECO:0007669"/>
    <property type="project" value="UniProtKB-ARBA"/>
</dbReference>
<dbReference type="NCBIfam" id="TIGR00038">
    <property type="entry name" value="efp"/>
    <property type="match status" value="1"/>
</dbReference>
<dbReference type="CDD" id="cd05794">
    <property type="entry name" value="S1_EF-P_repeat_2"/>
    <property type="match status" value="1"/>
</dbReference>
<dbReference type="FunFam" id="2.30.30.30:FF:000003">
    <property type="entry name" value="Elongation factor P"/>
    <property type="match status" value="1"/>
</dbReference>
<dbReference type="SMART" id="SM00841">
    <property type="entry name" value="Elong-fact-P_C"/>
    <property type="match status" value="1"/>
</dbReference>
<feature type="domain" description="Translation elongation factor P/YeiP central" evidence="11">
    <location>
        <begin position="67"/>
        <end position="121"/>
    </location>
</feature>
<comment type="similarity">
    <text evidence="3 7 9">Belongs to the elongation factor P family.</text>
</comment>
<evidence type="ECO:0000256" key="6">
    <source>
        <dbReference type="ARBA" id="ARBA00022917"/>
    </source>
</evidence>
<dbReference type="STRING" id="1817813.A2008_12920"/>
<protein>
    <recommendedName>
        <fullName evidence="7 8">Elongation factor P</fullName>
        <shortName evidence="7">EF-P</shortName>
    </recommendedName>
</protein>
<dbReference type="EMBL" id="MGFH01000236">
    <property type="protein sequence ID" value="OGM01471.1"/>
    <property type="molecule type" value="Genomic_DNA"/>
</dbReference>
<sequence length="185" mass="21526">MIDASQLRKGNIFKMNNELFMVVSFQHLTPGNWRAMMQTKNKNLRTGSIAENRFRAHDKVEVIDLEHKTMEYLYQSDEEYHFMDTQSYEQVVLTEKDLGDAMLYMVQNSQCQIQYYENKPIGIILPITVDLKVEYTEPGIKGNTVSGATKIAKMETGLEIQVPLFINQDEVLRIDTRTGEYIERM</sequence>
<dbReference type="InterPro" id="IPR001059">
    <property type="entry name" value="Transl_elong_P/YeiP_cen"/>
</dbReference>
<dbReference type="PANTHER" id="PTHR30053:SF12">
    <property type="entry name" value="ELONGATION FACTOR P (EF-P) FAMILY PROTEIN"/>
    <property type="match status" value="1"/>
</dbReference>
<keyword evidence="4 7" id="KW-0963">Cytoplasm</keyword>
<dbReference type="Pfam" id="PF09285">
    <property type="entry name" value="Elong-fact-P_C"/>
    <property type="match status" value="1"/>
</dbReference>
<dbReference type="GO" id="GO:0043043">
    <property type="term" value="P:peptide biosynthetic process"/>
    <property type="evidence" value="ECO:0007669"/>
    <property type="project" value="InterPro"/>
</dbReference>
<dbReference type="HAMAP" id="MF_00141">
    <property type="entry name" value="EF_P"/>
    <property type="match status" value="1"/>
</dbReference>
<dbReference type="NCBIfam" id="NF001810">
    <property type="entry name" value="PRK00529.1"/>
    <property type="match status" value="1"/>
</dbReference>
<dbReference type="SUPFAM" id="SSF50249">
    <property type="entry name" value="Nucleic acid-binding proteins"/>
    <property type="match status" value="2"/>
</dbReference>
<evidence type="ECO:0000256" key="8">
    <source>
        <dbReference type="NCBIfam" id="TIGR00038"/>
    </source>
</evidence>
<comment type="caution">
    <text evidence="12">The sequence shown here is derived from an EMBL/GenBank/DDBJ whole genome shotgun (WGS) entry which is preliminary data.</text>
</comment>
<dbReference type="Gene3D" id="2.30.30.30">
    <property type="match status" value="1"/>
</dbReference>
<feature type="domain" description="Elongation factor P C-terminal" evidence="10">
    <location>
        <begin position="129"/>
        <end position="184"/>
    </location>
</feature>
<dbReference type="InterPro" id="IPR008991">
    <property type="entry name" value="Translation_prot_SH3-like_sf"/>
</dbReference>
<comment type="subcellular location">
    <subcellularLocation>
        <location evidence="1 7">Cytoplasm</location>
    </subcellularLocation>
</comment>
<dbReference type="InterPro" id="IPR013852">
    <property type="entry name" value="Transl_elong_P/YeiP_CS"/>
</dbReference>
<evidence type="ECO:0000256" key="3">
    <source>
        <dbReference type="ARBA" id="ARBA00009479"/>
    </source>
</evidence>
<dbReference type="FunFam" id="2.40.50.140:FF:000009">
    <property type="entry name" value="Elongation factor P"/>
    <property type="match status" value="1"/>
</dbReference>
<dbReference type="GO" id="GO:0003746">
    <property type="term" value="F:translation elongation factor activity"/>
    <property type="evidence" value="ECO:0007669"/>
    <property type="project" value="UniProtKB-UniRule"/>
</dbReference>
<dbReference type="FunFam" id="2.40.50.140:FF:000004">
    <property type="entry name" value="Elongation factor P"/>
    <property type="match status" value="1"/>
</dbReference>
<dbReference type="SMART" id="SM01185">
    <property type="entry name" value="EFP"/>
    <property type="match status" value="1"/>
</dbReference>
<evidence type="ECO:0000313" key="13">
    <source>
        <dbReference type="Proteomes" id="UP000178735"/>
    </source>
</evidence>
<keyword evidence="5 7" id="KW-0251">Elongation factor</keyword>
<dbReference type="InterPro" id="IPR014722">
    <property type="entry name" value="Rib_uL2_dom2"/>
</dbReference>
<dbReference type="Pfam" id="PF08207">
    <property type="entry name" value="EFP_N"/>
    <property type="match status" value="1"/>
</dbReference>
<dbReference type="PIRSF" id="PIRSF005901">
    <property type="entry name" value="EF-P"/>
    <property type="match status" value="1"/>
</dbReference>
<dbReference type="Proteomes" id="UP000178735">
    <property type="component" value="Unassembled WGS sequence"/>
</dbReference>
<organism evidence="12 13">
    <name type="scientific">Candidatus Wallbacteria bacterium GWC2_49_35</name>
    <dbReference type="NCBI Taxonomy" id="1817813"/>
    <lineage>
        <taxon>Bacteria</taxon>
        <taxon>Candidatus Walliibacteriota</taxon>
    </lineage>
</organism>
<evidence type="ECO:0000259" key="10">
    <source>
        <dbReference type="SMART" id="SM00841"/>
    </source>
</evidence>
<proteinExistence type="inferred from homology"/>
<comment type="pathway">
    <text evidence="2 7">Protein biosynthesis; polypeptide chain elongation.</text>
</comment>
<comment type="function">
    <text evidence="7">Involved in peptide bond synthesis. Stimulates efficient translation and peptide-bond synthesis on native or reconstituted 70S ribosomes in vitro. Probably functions indirectly by altering the affinity of the ribosome for aminoacyl-tRNA, thus increasing their reactivity as acceptors for peptidyl transferase.</text>
</comment>